<dbReference type="PANTHER" id="PTHR43649">
    <property type="entry name" value="ARABINOSE-BINDING PROTEIN-RELATED"/>
    <property type="match status" value="1"/>
</dbReference>
<dbReference type="AlphaFoldDB" id="A0A931FIT5"/>
<dbReference type="SUPFAM" id="SSF53850">
    <property type="entry name" value="Periplasmic binding protein-like II"/>
    <property type="match status" value="1"/>
</dbReference>
<dbReference type="Pfam" id="PF01547">
    <property type="entry name" value="SBP_bac_1"/>
    <property type="match status" value="1"/>
</dbReference>
<comment type="similarity">
    <text evidence="1">Belongs to the bacterial solute-binding protein 1 family.</text>
</comment>
<dbReference type="PROSITE" id="PS51257">
    <property type="entry name" value="PROKAR_LIPOPROTEIN"/>
    <property type="match status" value="1"/>
</dbReference>
<evidence type="ECO:0000256" key="3">
    <source>
        <dbReference type="ARBA" id="ARBA00022729"/>
    </source>
</evidence>
<gene>
    <name evidence="5" type="ORF">I2501_37375</name>
</gene>
<organism evidence="5 6">
    <name type="scientific">Streptacidiphilus fuscans</name>
    <dbReference type="NCBI Taxonomy" id="2789292"/>
    <lineage>
        <taxon>Bacteria</taxon>
        <taxon>Bacillati</taxon>
        <taxon>Actinomycetota</taxon>
        <taxon>Actinomycetes</taxon>
        <taxon>Kitasatosporales</taxon>
        <taxon>Streptomycetaceae</taxon>
        <taxon>Streptacidiphilus</taxon>
    </lineage>
</organism>
<evidence type="ECO:0000313" key="6">
    <source>
        <dbReference type="Proteomes" id="UP000657385"/>
    </source>
</evidence>
<evidence type="ECO:0000256" key="2">
    <source>
        <dbReference type="ARBA" id="ARBA00022448"/>
    </source>
</evidence>
<protein>
    <submittedName>
        <fullName evidence="5">ABC transporter substrate-binding protein</fullName>
    </submittedName>
</protein>
<sequence length="448" mass="46410">MSSSSRNRVRTVTTALGATAFLLAVTACSSSSGGSGSTGGALPSASGPAKGTITWFANQFGPTGTDVRKTLIAAFEKANPGITVNLEQAPSDTDAYRSTLTTQISGGSSSFDVYNGDVVWPAQFGKAGLALPLDSYLPSSFWQTFSPGLVNGLKYQGQTMAVPLFTDNSFLFYRKDLLAKAHLPVPTTWEQLQSEAAQLQKQGLVKYGFAAQFASYEGLTCDWTEFDADAGGQIVDSGATKSEINSAASLKALNYMRGLISSGVAPAAVTTFQEQQSEQLFTSGQDAFLRNWTYAYADSNSPASSKIAGNVGITNLPTFAGQTGPGYSVTGGWNLYVNPHSKNLAADIAFVKWMASPDAQKIIAVQGGEIPTVASVLADPSVQSANPAFPVAAKNKLVTRPSDVAAYAQVSQSVYSNINAALSGSTSPSSALSAADKAIGTAIGGGGL</sequence>
<feature type="chain" id="PRO_5037012202" evidence="4">
    <location>
        <begin position="30"/>
        <end position="448"/>
    </location>
</feature>
<dbReference type="InterPro" id="IPR050490">
    <property type="entry name" value="Bact_solute-bd_prot1"/>
</dbReference>
<evidence type="ECO:0000256" key="1">
    <source>
        <dbReference type="ARBA" id="ARBA00008520"/>
    </source>
</evidence>
<reference evidence="5" key="1">
    <citation type="submission" date="2020-11" db="EMBL/GenBank/DDBJ databases">
        <title>Isolation and identification of active actinomycetes.</title>
        <authorList>
            <person name="Yu B."/>
        </authorList>
    </citation>
    <scope>NUCLEOTIDE SEQUENCE</scope>
    <source>
        <strain evidence="5">NEAU-YB345</strain>
    </source>
</reference>
<proteinExistence type="inferred from homology"/>
<dbReference type="RefSeq" id="WP_196198547.1">
    <property type="nucleotide sequence ID" value="NZ_JADPRT010000025.1"/>
</dbReference>
<dbReference type="CDD" id="cd14750">
    <property type="entry name" value="PBP2_TMBP"/>
    <property type="match status" value="1"/>
</dbReference>
<dbReference type="EMBL" id="JADPRT010000025">
    <property type="protein sequence ID" value="MBF9073700.1"/>
    <property type="molecule type" value="Genomic_DNA"/>
</dbReference>
<keyword evidence="2" id="KW-0813">Transport</keyword>
<dbReference type="Gene3D" id="3.40.190.10">
    <property type="entry name" value="Periplasmic binding protein-like II"/>
    <property type="match status" value="2"/>
</dbReference>
<accession>A0A931FIT5</accession>
<comment type="caution">
    <text evidence="5">The sequence shown here is derived from an EMBL/GenBank/DDBJ whole genome shotgun (WGS) entry which is preliminary data.</text>
</comment>
<keyword evidence="6" id="KW-1185">Reference proteome</keyword>
<dbReference type="PANTHER" id="PTHR43649:SF34">
    <property type="entry name" value="ABC TRANSPORTER PERIPLASMIC-BINDING PROTEIN YCJN-RELATED"/>
    <property type="match status" value="1"/>
</dbReference>
<evidence type="ECO:0000256" key="4">
    <source>
        <dbReference type="SAM" id="SignalP"/>
    </source>
</evidence>
<name>A0A931FIT5_9ACTN</name>
<evidence type="ECO:0000313" key="5">
    <source>
        <dbReference type="EMBL" id="MBF9073700.1"/>
    </source>
</evidence>
<dbReference type="InterPro" id="IPR006059">
    <property type="entry name" value="SBP"/>
</dbReference>
<feature type="signal peptide" evidence="4">
    <location>
        <begin position="1"/>
        <end position="29"/>
    </location>
</feature>
<dbReference type="Proteomes" id="UP000657385">
    <property type="component" value="Unassembled WGS sequence"/>
</dbReference>
<keyword evidence="3 4" id="KW-0732">Signal</keyword>